<evidence type="ECO:0000256" key="1">
    <source>
        <dbReference type="ARBA" id="ARBA00007316"/>
    </source>
</evidence>
<dbReference type="GO" id="GO:0004715">
    <property type="term" value="F:non-membrane spanning protein tyrosine kinase activity"/>
    <property type="evidence" value="ECO:0007669"/>
    <property type="project" value="UniProtKB-EC"/>
</dbReference>
<dbReference type="CDD" id="cd05387">
    <property type="entry name" value="BY-kinase"/>
    <property type="match status" value="1"/>
</dbReference>
<comment type="catalytic activity">
    <reaction evidence="8">
        <text>L-tyrosyl-[protein] + ATP = O-phospho-L-tyrosyl-[protein] + ADP + H(+)</text>
        <dbReference type="Rhea" id="RHEA:10596"/>
        <dbReference type="Rhea" id="RHEA-COMP:10136"/>
        <dbReference type="Rhea" id="RHEA-COMP:20101"/>
        <dbReference type="ChEBI" id="CHEBI:15378"/>
        <dbReference type="ChEBI" id="CHEBI:30616"/>
        <dbReference type="ChEBI" id="CHEBI:46858"/>
        <dbReference type="ChEBI" id="CHEBI:61978"/>
        <dbReference type="ChEBI" id="CHEBI:456216"/>
        <dbReference type="EC" id="2.7.10.2"/>
    </reaction>
</comment>
<gene>
    <name evidence="12" type="ORF">Q2T42_07230</name>
</gene>
<dbReference type="PANTHER" id="PTHR32309">
    <property type="entry name" value="TYROSINE-PROTEIN KINASE"/>
    <property type="match status" value="1"/>
</dbReference>
<evidence type="ECO:0000256" key="6">
    <source>
        <dbReference type="ARBA" id="ARBA00022840"/>
    </source>
</evidence>
<keyword evidence="7" id="KW-0829">Tyrosine-protein kinase</keyword>
<feature type="transmembrane region" description="Helical" evidence="10">
    <location>
        <begin position="33"/>
        <end position="53"/>
    </location>
</feature>
<dbReference type="SUPFAM" id="SSF52540">
    <property type="entry name" value="P-loop containing nucleoside triphosphate hydrolases"/>
    <property type="match status" value="1"/>
</dbReference>
<dbReference type="EMBL" id="CP130144">
    <property type="protein sequence ID" value="WNZ47622.1"/>
    <property type="molecule type" value="Genomic_DNA"/>
</dbReference>
<protein>
    <recommendedName>
        <fullName evidence="2">non-specific protein-tyrosine kinase</fullName>
        <ecNumber evidence="2">2.7.10.2</ecNumber>
    </recommendedName>
</protein>
<sequence length="768" mass="84587">MSKTSQRTPKVTTEVQDQIEIDLRKFILIISRYWAPSLIAFSVIVLPIGIFALTRKANYRAVGSVLIKKDVPSSAVLGLKVDVGEIDSLDRTGPLTTQAEIVKSLPIVQRTIDELDLRDKEGLPLKSDVFLKNLKVAPVPRSDLLSVEYRSEDPQLAAEVVNHLVKLYLDTNLQTNRAEVKAAREFIQTQLPIVERNVRRAEQDIRRFKENNQIVALQEEERSSVAVTAELEKRISEIRAKLLGATARANELRQQVGRDVNAASTQVALSQSTGVQETLKRYQDLQNQLAALQGRYRDDHPKVAEMQRQVDELGELLKGRIFEVTGQAASSRPDVGSLQLGGFRQQLVTELVMAQLEQLNLAQQEESLNASLAAHEQRASALPKFATAEAELGRRLKAAQATYETLLSKLQEVQVAEQQQLGNASILSKAIPPEKPLLLTSNLGKLLLISAGGIVGLIVGGTVAILAYLLDRRIRSVQDLKDIFDSPILGIIPLFQDAGLSQMVESLTRSFQKHGSTPTGFDTELVVRDVPRSPATAAYQMLRTNLKFISSDRQARAFVVTSCIAGEGKSTVSANLALAYAQQGQRVLLIDADLRRPRQHEVWSIDSYNKVGLSNLLVGITSLEDAVRPVMENLYLLPAGKIPPNPVTLLDSERMAHLVQDFLGKFDCVIFDTPPLSGIADALILGKMTDGIVLVSRMGTVNFSSAQNAKEYLGQAEQKVLGIVINGVNPKDEPDSYFYGAYYYYGYGVSSTSNGAIDPEFSQPRSRR</sequence>
<dbReference type="PANTHER" id="PTHR32309:SF13">
    <property type="entry name" value="FERRIC ENTEROBACTIN TRANSPORT PROTEIN FEPE"/>
    <property type="match status" value="1"/>
</dbReference>
<evidence type="ECO:0000259" key="11">
    <source>
        <dbReference type="Pfam" id="PF13807"/>
    </source>
</evidence>
<dbReference type="FunFam" id="3.40.50.300:FF:000527">
    <property type="entry name" value="Tyrosine-protein kinase etk"/>
    <property type="match status" value="1"/>
</dbReference>
<dbReference type="GO" id="GO:0005524">
    <property type="term" value="F:ATP binding"/>
    <property type="evidence" value="ECO:0007669"/>
    <property type="project" value="UniProtKB-KW"/>
</dbReference>
<evidence type="ECO:0000256" key="2">
    <source>
        <dbReference type="ARBA" id="ARBA00011903"/>
    </source>
</evidence>
<evidence type="ECO:0000313" key="12">
    <source>
        <dbReference type="EMBL" id="WNZ47622.1"/>
    </source>
</evidence>
<keyword evidence="10" id="KW-0812">Transmembrane</keyword>
<dbReference type="EC" id="2.7.10.2" evidence="2"/>
<dbReference type="GO" id="GO:0042802">
    <property type="term" value="F:identical protein binding"/>
    <property type="evidence" value="ECO:0007669"/>
    <property type="project" value="UniProtKB-ARBA"/>
</dbReference>
<keyword evidence="4" id="KW-0547">Nucleotide-binding</keyword>
<evidence type="ECO:0000256" key="9">
    <source>
        <dbReference type="SAM" id="Coils"/>
    </source>
</evidence>
<evidence type="ECO:0000256" key="10">
    <source>
        <dbReference type="SAM" id="Phobius"/>
    </source>
</evidence>
<feature type="transmembrane region" description="Helical" evidence="10">
    <location>
        <begin position="446"/>
        <end position="470"/>
    </location>
</feature>
<dbReference type="InterPro" id="IPR005702">
    <property type="entry name" value="Wzc-like_C"/>
</dbReference>
<keyword evidence="9" id="KW-0175">Coiled coil</keyword>
<keyword evidence="10" id="KW-1133">Transmembrane helix</keyword>
<evidence type="ECO:0000256" key="3">
    <source>
        <dbReference type="ARBA" id="ARBA00022679"/>
    </source>
</evidence>
<proteinExistence type="inferred from homology"/>
<dbReference type="RefSeq" id="WP_316428217.1">
    <property type="nucleotide sequence ID" value="NZ_CP130144.1"/>
</dbReference>
<dbReference type="Pfam" id="PF13807">
    <property type="entry name" value="GNVR"/>
    <property type="match status" value="1"/>
</dbReference>
<evidence type="ECO:0000256" key="8">
    <source>
        <dbReference type="ARBA" id="ARBA00051245"/>
    </source>
</evidence>
<dbReference type="Gene3D" id="3.40.50.300">
    <property type="entry name" value="P-loop containing nucleotide triphosphate hydrolases"/>
    <property type="match status" value="1"/>
</dbReference>
<feature type="domain" description="Tyrosine-protein kinase G-rich" evidence="11">
    <location>
        <begin position="392"/>
        <end position="466"/>
    </location>
</feature>
<dbReference type="InterPro" id="IPR033756">
    <property type="entry name" value="YlxH/NBP35"/>
</dbReference>
<keyword evidence="3 12" id="KW-0808">Transferase</keyword>
<dbReference type="GO" id="GO:0005886">
    <property type="term" value="C:plasma membrane"/>
    <property type="evidence" value="ECO:0007669"/>
    <property type="project" value="UniProtKB-ARBA"/>
</dbReference>
<keyword evidence="5" id="KW-0418">Kinase</keyword>
<evidence type="ECO:0000256" key="7">
    <source>
        <dbReference type="ARBA" id="ARBA00023137"/>
    </source>
</evidence>
<keyword evidence="10" id="KW-0472">Membrane</keyword>
<dbReference type="AlphaFoldDB" id="A0AA96WY11"/>
<comment type="similarity">
    <text evidence="1">Belongs to the CpsD/CapB family.</text>
</comment>
<feature type="coiled-coil region" evidence="9">
    <location>
        <begin position="191"/>
        <end position="295"/>
    </location>
</feature>
<dbReference type="NCBIfam" id="TIGR01007">
    <property type="entry name" value="eps_fam"/>
    <property type="match status" value="1"/>
</dbReference>
<reference evidence="12" key="2">
    <citation type="submission" date="2023-07" db="EMBL/GenBank/DDBJ databases">
        <authorList>
            <person name="Bai X.-H."/>
            <person name="Wang H.-H."/>
            <person name="Wang J."/>
            <person name="Ma M.-Y."/>
            <person name="Hu H.-H."/>
            <person name="Song Z.-L."/>
            <person name="Ma H.-G."/>
            <person name="Fan Y."/>
            <person name="Du C.-Y."/>
            <person name="Xu J.-C."/>
        </authorList>
    </citation>
    <scope>NUCLEOTIDE SEQUENCE</scope>
    <source>
        <strain evidence="12">CZ1</strain>
    </source>
</reference>
<evidence type="ECO:0000256" key="5">
    <source>
        <dbReference type="ARBA" id="ARBA00022777"/>
    </source>
</evidence>
<evidence type="ECO:0000256" key="4">
    <source>
        <dbReference type="ARBA" id="ARBA00022741"/>
    </source>
</evidence>
<dbReference type="InterPro" id="IPR050445">
    <property type="entry name" value="Bact_polysacc_biosynth/exp"/>
</dbReference>
<name>A0AA96WY11_LEPBY</name>
<dbReference type="InterPro" id="IPR032807">
    <property type="entry name" value="GNVR"/>
</dbReference>
<dbReference type="InterPro" id="IPR027417">
    <property type="entry name" value="P-loop_NTPase"/>
</dbReference>
<accession>A0AA96WY11</accession>
<dbReference type="Pfam" id="PF10609">
    <property type="entry name" value="ParA"/>
    <property type="match status" value="1"/>
</dbReference>
<reference evidence="12" key="1">
    <citation type="journal article" date="2023" name="Plants (Basel)">
        <title>Genomic Analysis of Leptolyngbya boryana CZ1 Reveals Efficient Carbon Fixation Modules.</title>
        <authorList>
            <person name="Bai X."/>
            <person name="Wang H."/>
            <person name="Cheng W."/>
            <person name="Wang J."/>
            <person name="Ma M."/>
            <person name="Hu H."/>
            <person name="Song Z."/>
            <person name="Ma H."/>
            <person name="Fan Y."/>
            <person name="Du C."/>
            <person name="Xu J."/>
        </authorList>
    </citation>
    <scope>NUCLEOTIDE SEQUENCE</scope>
    <source>
        <strain evidence="12">CZ1</strain>
    </source>
</reference>
<organism evidence="12">
    <name type="scientific">Leptolyngbya boryana CZ1</name>
    <dbReference type="NCBI Taxonomy" id="3060204"/>
    <lineage>
        <taxon>Bacteria</taxon>
        <taxon>Bacillati</taxon>
        <taxon>Cyanobacteriota</taxon>
        <taxon>Cyanophyceae</taxon>
        <taxon>Leptolyngbyales</taxon>
        <taxon>Leptolyngbyaceae</taxon>
        <taxon>Leptolyngbya group</taxon>
        <taxon>Leptolyngbya</taxon>
    </lineage>
</organism>
<keyword evidence="6" id="KW-0067">ATP-binding</keyword>